<sequence>MWSPTTLGGRRLSLGLWVEAMLCLSLPRSTWRGEVGAFPELSDSLLVNVSGEIGQKIGLTCLERCNRVASGHIHFLHERRHDFEGTLVFLVASPVTDWDNRDRRRQPRAMTKEPTTRGILQIHTIRGKT</sequence>
<dbReference type="EMBL" id="JAINUG010000027">
    <property type="protein sequence ID" value="KAJ8410149.1"/>
    <property type="molecule type" value="Genomic_DNA"/>
</dbReference>
<organism evidence="2 3">
    <name type="scientific">Aldrovandia affinis</name>
    <dbReference type="NCBI Taxonomy" id="143900"/>
    <lineage>
        <taxon>Eukaryota</taxon>
        <taxon>Metazoa</taxon>
        <taxon>Chordata</taxon>
        <taxon>Craniata</taxon>
        <taxon>Vertebrata</taxon>
        <taxon>Euteleostomi</taxon>
        <taxon>Actinopterygii</taxon>
        <taxon>Neopterygii</taxon>
        <taxon>Teleostei</taxon>
        <taxon>Notacanthiformes</taxon>
        <taxon>Halosauridae</taxon>
        <taxon>Aldrovandia</taxon>
    </lineage>
</organism>
<protein>
    <recommendedName>
        <fullName evidence="4">Secreted protein</fullName>
    </recommendedName>
</protein>
<keyword evidence="1" id="KW-0732">Signal</keyword>
<evidence type="ECO:0000256" key="1">
    <source>
        <dbReference type="SAM" id="SignalP"/>
    </source>
</evidence>
<comment type="caution">
    <text evidence="2">The sequence shown here is derived from an EMBL/GenBank/DDBJ whole genome shotgun (WGS) entry which is preliminary data.</text>
</comment>
<proteinExistence type="predicted"/>
<feature type="chain" id="PRO_5042053487" description="Secreted protein" evidence="1">
    <location>
        <begin position="33"/>
        <end position="129"/>
    </location>
</feature>
<keyword evidence="3" id="KW-1185">Reference proteome</keyword>
<dbReference type="Proteomes" id="UP001221898">
    <property type="component" value="Unassembled WGS sequence"/>
</dbReference>
<accession>A0AAD7SWN5</accession>
<reference evidence="2" key="1">
    <citation type="journal article" date="2023" name="Science">
        <title>Genome structures resolve the early diversification of teleost fishes.</title>
        <authorList>
            <person name="Parey E."/>
            <person name="Louis A."/>
            <person name="Montfort J."/>
            <person name="Bouchez O."/>
            <person name="Roques C."/>
            <person name="Iampietro C."/>
            <person name="Lluch J."/>
            <person name="Castinel A."/>
            <person name="Donnadieu C."/>
            <person name="Desvignes T."/>
            <person name="Floi Bucao C."/>
            <person name="Jouanno E."/>
            <person name="Wen M."/>
            <person name="Mejri S."/>
            <person name="Dirks R."/>
            <person name="Jansen H."/>
            <person name="Henkel C."/>
            <person name="Chen W.J."/>
            <person name="Zahm M."/>
            <person name="Cabau C."/>
            <person name="Klopp C."/>
            <person name="Thompson A.W."/>
            <person name="Robinson-Rechavi M."/>
            <person name="Braasch I."/>
            <person name="Lecointre G."/>
            <person name="Bobe J."/>
            <person name="Postlethwait J.H."/>
            <person name="Berthelot C."/>
            <person name="Roest Crollius H."/>
            <person name="Guiguen Y."/>
        </authorList>
    </citation>
    <scope>NUCLEOTIDE SEQUENCE</scope>
    <source>
        <strain evidence="2">NC1722</strain>
    </source>
</reference>
<evidence type="ECO:0000313" key="2">
    <source>
        <dbReference type="EMBL" id="KAJ8410149.1"/>
    </source>
</evidence>
<evidence type="ECO:0000313" key="3">
    <source>
        <dbReference type="Proteomes" id="UP001221898"/>
    </source>
</evidence>
<dbReference type="AlphaFoldDB" id="A0AAD7SWN5"/>
<feature type="signal peptide" evidence="1">
    <location>
        <begin position="1"/>
        <end position="32"/>
    </location>
</feature>
<evidence type="ECO:0008006" key="4">
    <source>
        <dbReference type="Google" id="ProtNLM"/>
    </source>
</evidence>
<name>A0AAD7SWN5_9TELE</name>
<gene>
    <name evidence="2" type="ORF">AAFF_G00201300</name>
</gene>